<feature type="compositionally biased region" description="Basic residues" evidence="2">
    <location>
        <begin position="182"/>
        <end position="192"/>
    </location>
</feature>
<feature type="compositionally biased region" description="Basic and acidic residues" evidence="2">
    <location>
        <begin position="203"/>
        <end position="212"/>
    </location>
</feature>
<name>A0AAD1UGH6_EUPCR</name>
<dbReference type="AlphaFoldDB" id="A0AAD1UGH6"/>
<feature type="compositionally biased region" description="Polar residues" evidence="2">
    <location>
        <begin position="157"/>
        <end position="181"/>
    </location>
</feature>
<gene>
    <name evidence="3" type="ORF">ECRASSUSDP1_LOCUS8102</name>
</gene>
<reference evidence="3" key="1">
    <citation type="submission" date="2023-07" db="EMBL/GenBank/DDBJ databases">
        <authorList>
            <consortium name="AG Swart"/>
            <person name="Singh M."/>
            <person name="Singh A."/>
            <person name="Seah K."/>
            <person name="Emmerich C."/>
        </authorList>
    </citation>
    <scope>NUCLEOTIDE SEQUENCE</scope>
    <source>
        <strain evidence="3">DP1</strain>
    </source>
</reference>
<feature type="region of interest" description="Disordered" evidence="2">
    <location>
        <begin position="151"/>
        <end position="281"/>
    </location>
</feature>
<keyword evidence="4" id="KW-1185">Reference proteome</keyword>
<feature type="coiled-coil region" evidence="1">
    <location>
        <begin position="84"/>
        <end position="136"/>
    </location>
</feature>
<protein>
    <submittedName>
        <fullName evidence="3">Uncharacterized protein</fullName>
    </submittedName>
</protein>
<evidence type="ECO:0000313" key="4">
    <source>
        <dbReference type="Proteomes" id="UP001295684"/>
    </source>
</evidence>
<comment type="caution">
    <text evidence="3">The sequence shown here is derived from an EMBL/GenBank/DDBJ whole genome shotgun (WGS) entry which is preliminary data.</text>
</comment>
<accession>A0AAD1UGH6</accession>
<keyword evidence="1" id="KW-0175">Coiled coil</keyword>
<dbReference type="Proteomes" id="UP001295684">
    <property type="component" value="Unassembled WGS sequence"/>
</dbReference>
<dbReference type="EMBL" id="CAMPGE010007910">
    <property type="protein sequence ID" value="CAI2366828.1"/>
    <property type="molecule type" value="Genomic_DNA"/>
</dbReference>
<proteinExistence type="predicted"/>
<feature type="region of interest" description="Disordered" evidence="2">
    <location>
        <begin position="1"/>
        <end position="30"/>
    </location>
</feature>
<feature type="compositionally biased region" description="Polar residues" evidence="2">
    <location>
        <begin position="1"/>
        <end position="16"/>
    </location>
</feature>
<evidence type="ECO:0000256" key="2">
    <source>
        <dbReference type="SAM" id="MobiDB-lite"/>
    </source>
</evidence>
<evidence type="ECO:0000256" key="1">
    <source>
        <dbReference type="SAM" id="Coils"/>
    </source>
</evidence>
<evidence type="ECO:0000313" key="3">
    <source>
        <dbReference type="EMBL" id="CAI2366828.1"/>
    </source>
</evidence>
<organism evidence="3 4">
    <name type="scientific">Euplotes crassus</name>
    <dbReference type="NCBI Taxonomy" id="5936"/>
    <lineage>
        <taxon>Eukaryota</taxon>
        <taxon>Sar</taxon>
        <taxon>Alveolata</taxon>
        <taxon>Ciliophora</taxon>
        <taxon>Intramacronucleata</taxon>
        <taxon>Spirotrichea</taxon>
        <taxon>Hypotrichia</taxon>
        <taxon>Euplotida</taxon>
        <taxon>Euplotidae</taxon>
        <taxon>Moneuplotes</taxon>
    </lineage>
</organism>
<feature type="compositionally biased region" description="Low complexity" evidence="2">
    <location>
        <begin position="223"/>
        <end position="240"/>
    </location>
</feature>
<sequence length="421" mass="48440">MKNNQVYRTLPSSSQQRNDRMTQILENSEYRSPELPPQIIEVLPESSSIKEREMPNKMKRRDVQIKFGPGHHKERDLKDIWYALDYQDRRINKLIDENQEYKDRLKYTEKRLDVEIKDIKKQISGLQNNMESIIDIVKVFQSQFEQLKKATKARATSPGSPKFSTGVSTRSSNKKQISFNTRVKKKVRKSKPAVHQAALTDTESNKMHDLLKKNCPNSKTKKNFYSNKSKSKSISSSGLKNKFKPNTFKNQSVSRSPHRDDSHSTTSRNKKKSTIGSAERWKSQALKNSVETLSISSEKPKAAYFKNTLDSHNKIRSGGTKATKHPQKATPVQNVKLYTREDSSSTNEIEEQLPQMMKFFDSKVPGNVMKYKLDLSGSKVKPQKPARMTWTKSLEAILTIIFLKKLAAFSVNIIRPNKYLH</sequence>